<protein>
    <recommendedName>
        <fullName evidence="8">NAD kinase</fullName>
        <ecNumber evidence="8">2.7.1.23</ecNumber>
    </recommendedName>
    <alternativeName>
        <fullName evidence="8">ATP-dependent NAD kinase</fullName>
    </alternativeName>
</protein>
<sequence length="302" mass="33626">MNRYASKALYIPHIKACTMKKIAIFAKVHDPRCLGVAEELIAWLDAKGFCPLVEAHLARHLKCKYSVRSHDIPDQADLVVVLGGDGTLISVARLVGDRQVPILGVNLGSLGFLTEITLGEMYPALECCLLGDYEVSERMMLRASILRDDKEIEVHQVLNDVVINKGAMARIVDMETVVDDRYLTTFKADGLIISTPTGSTGYSLSANGPIIHPELDCLVITPICPHTLTNRPIVVASDARISITMQSQNEDIFLTLDGQVGVKLKYGDTIRIRRAEHRTKLVRSRSKDYFEVLRTKLKWGER</sequence>
<feature type="binding site" evidence="8">
    <location>
        <begin position="159"/>
        <end position="160"/>
    </location>
    <ligand>
        <name>NAD(+)</name>
        <dbReference type="ChEBI" id="CHEBI:57540"/>
    </ligand>
</feature>
<gene>
    <name evidence="8" type="primary">nadK</name>
    <name evidence="9" type="ordered locus">Gura_1706</name>
</gene>
<dbReference type="GO" id="GO:0005524">
    <property type="term" value="F:ATP binding"/>
    <property type="evidence" value="ECO:0007669"/>
    <property type="project" value="UniProtKB-KW"/>
</dbReference>
<feature type="binding site" evidence="8">
    <location>
        <position position="187"/>
    </location>
    <ligand>
        <name>NAD(+)</name>
        <dbReference type="ChEBI" id="CHEBI:57540"/>
    </ligand>
</feature>
<evidence type="ECO:0000256" key="1">
    <source>
        <dbReference type="ARBA" id="ARBA00022679"/>
    </source>
</evidence>
<keyword evidence="2 8" id="KW-0547">Nucleotide-binding</keyword>
<dbReference type="GO" id="GO:0003951">
    <property type="term" value="F:NAD+ kinase activity"/>
    <property type="evidence" value="ECO:0007669"/>
    <property type="project" value="UniProtKB-UniRule"/>
</dbReference>
<dbReference type="AlphaFoldDB" id="A5GEP6"/>
<feature type="binding site" evidence="8">
    <location>
        <position position="189"/>
    </location>
    <ligand>
        <name>NAD(+)</name>
        <dbReference type="ChEBI" id="CHEBI:57540"/>
    </ligand>
</feature>
<keyword evidence="1 8" id="KW-0808">Transferase</keyword>
<dbReference type="KEGG" id="gur:Gura_1706"/>
<comment type="catalytic activity">
    <reaction evidence="7 8">
        <text>NAD(+) + ATP = ADP + NADP(+) + H(+)</text>
        <dbReference type="Rhea" id="RHEA:18629"/>
        <dbReference type="ChEBI" id="CHEBI:15378"/>
        <dbReference type="ChEBI" id="CHEBI:30616"/>
        <dbReference type="ChEBI" id="CHEBI:57540"/>
        <dbReference type="ChEBI" id="CHEBI:58349"/>
        <dbReference type="ChEBI" id="CHEBI:456216"/>
        <dbReference type="EC" id="2.7.1.23"/>
    </reaction>
</comment>
<keyword evidence="5 8" id="KW-0521">NADP</keyword>
<dbReference type="HOGENOM" id="CLU_008831_0_1_7"/>
<dbReference type="GO" id="GO:0051287">
    <property type="term" value="F:NAD binding"/>
    <property type="evidence" value="ECO:0007669"/>
    <property type="project" value="UniProtKB-ARBA"/>
</dbReference>
<proteinExistence type="inferred from homology"/>
<comment type="subcellular location">
    <subcellularLocation>
        <location evidence="8">Cytoplasm</location>
    </subcellularLocation>
</comment>
<evidence type="ECO:0000256" key="4">
    <source>
        <dbReference type="ARBA" id="ARBA00022840"/>
    </source>
</evidence>
<evidence type="ECO:0000313" key="10">
    <source>
        <dbReference type="Proteomes" id="UP000006695"/>
    </source>
</evidence>
<dbReference type="PANTHER" id="PTHR20275">
    <property type="entry name" value="NAD KINASE"/>
    <property type="match status" value="1"/>
</dbReference>
<comment type="function">
    <text evidence="8">Involved in the regulation of the intracellular balance of NAD and NADP, and is a key enzyme in the biosynthesis of NADP. Catalyzes specifically the phosphorylation on 2'-hydroxyl of the adenosine moiety of NAD to yield NADP.</text>
</comment>
<dbReference type="EMBL" id="CP000698">
    <property type="protein sequence ID" value="ABQ25901.1"/>
    <property type="molecule type" value="Genomic_DNA"/>
</dbReference>
<feature type="binding site" evidence="8">
    <location>
        <position position="259"/>
    </location>
    <ligand>
        <name>NAD(+)</name>
        <dbReference type="ChEBI" id="CHEBI:57540"/>
    </ligand>
</feature>
<dbReference type="GO" id="GO:0046872">
    <property type="term" value="F:metal ion binding"/>
    <property type="evidence" value="ECO:0007669"/>
    <property type="project" value="UniProtKB-UniRule"/>
</dbReference>
<keyword evidence="8" id="KW-0963">Cytoplasm</keyword>
<feature type="active site" description="Proton acceptor" evidence="8">
    <location>
        <position position="85"/>
    </location>
</feature>
<feature type="binding site" evidence="8">
    <location>
        <position position="170"/>
    </location>
    <ligand>
        <name>NAD(+)</name>
        <dbReference type="ChEBI" id="CHEBI:57540"/>
    </ligand>
</feature>
<dbReference type="InterPro" id="IPR017437">
    <property type="entry name" value="ATP-NAD_kinase_PpnK-typ_C"/>
</dbReference>
<comment type="cofactor">
    <cofactor evidence="8">
        <name>a divalent metal cation</name>
        <dbReference type="ChEBI" id="CHEBI:60240"/>
    </cofactor>
</comment>
<keyword evidence="10" id="KW-1185">Reference proteome</keyword>
<dbReference type="GO" id="GO:0006741">
    <property type="term" value="P:NADP+ biosynthetic process"/>
    <property type="evidence" value="ECO:0007669"/>
    <property type="project" value="UniProtKB-UniRule"/>
</dbReference>
<dbReference type="Pfam" id="PF01513">
    <property type="entry name" value="NAD_kinase"/>
    <property type="match status" value="1"/>
</dbReference>
<organism evidence="9 10">
    <name type="scientific">Geotalea uraniireducens (strain Rf4)</name>
    <name type="common">Geobacter uraniireducens</name>
    <dbReference type="NCBI Taxonomy" id="351605"/>
    <lineage>
        <taxon>Bacteria</taxon>
        <taxon>Pseudomonadati</taxon>
        <taxon>Thermodesulfobacteriota</taxon>
        <taxon>Desulfuromonadia</taxon>
        <taxon>Geobacterales</taxon>
        <taxon>Geobacteraceae</taxon>
        <taxon>Geotalea</taxon>
    </lineage>
</organism>
<dbReference type="InterPro" id="IPR016064">
    <property type="entry name" value="NAD/diacylglycerol_kinase_sf"/>
</dbReference>
<evidence type="ECO:0000313" key="9">
    <source>
        <dbReference type="EMBL" id="ABQ25901.1"/>
    </source>
</evidence>
<evidence type="ECO:0000256" key="2">
    <source>
        <dbReference type="ARBA" id="ARBA00022741"/>
    </source>
</evidence>
<evidence type="ECO:0000256" key="5">
    <source>
        <dbReference type="ARBA" id="ARBA00022857"/>
    </source>
</evidence>
<dbReference type="SUPFAM" id="SSF111331">
    <property type="entry name" value="NAD kinase/diacylglycerol kinase-like"/>
    <property type="match status" value="1"/>
</dbReference>
<evidence type="ECO:0000256" key="7">
    <source>
        <dbReference type="ARBA" id="ARBA00047925"/>
    </source>
</evidence>
<dbReference type="EC" id="2.7.1.23" evidence="8"/>
<comment type="similarity">
    <text evidence="8">Belongs to the NAD kinase family.</text>
</comment>
<keyword evidence="4 8" id="KW-0067">ATP-binding</keyword>
<dbReference type="InterPro" id="IPR002504">
    <property type="entry name" value="NADK"/>
</dbReference>
<keyword evidence="6 8" id="KW-0520">NAD</keyword>
<dbReference type="GO" id="GO:0005737">
    <property type="term" value="C:cytoplasm"/>
    <property type="evidence" value="ECO:0007669"/>
    <property type="project" value="UniProtKB-SubCell"/>
</dbReference>
<dbReference type="InterPro" id="IPR017438">
    <property type="entry name" value="ATP-NAD_kinase_N"/>
</dbReference>
<dbReference type="Pfam" id="PF20143">
    <property type="entry name" value="NAD_kinase_C"/>
    <property type="match status" value="1"/>
</dbReference>
<reference evidence="9 10" key="1">
    <citation type="submission" date="2007-05" db="EMBL/GenBank/DDBJ databases">
        <title>Complete sequence of Geobacter uraniireducens Rf4.</title>
        <authorList>
            <consortium name="US DOE Joint Genome Institute"/>
            <person name="Copeland A."/>
            <person name="Lucas S."/>
            <person name="Lapidus A."/>
            <person name="Barry K."/>
            <person name="Detter J.C."/>
            <person name="Glavina del Rio T."/>
            <person name="Hammon N."/>
            <person name="Israni S."/>
            <person name="Dalin E."/>
            <person name="Tice H."/>
            <person name="Pitluck S."/>
            <person name="Chertkov O."/>
            <person name="Brettin T."/>
            <person name="Bruce D."/>
            <person name="Han C."/>
            <person name="Schmutz J."/>
            <person name="Larimer F."/>
            <person name="Land M."/>
            <person name="Hauser L."/>
            <person name="Kyrpides N."/>
            <person name="Mikhailova N."/>
            <person name="Shelobolina E."/>
            <person name="Aklujkar M."/>
            <person name="Lovley D."/>
            <person name="Richardson P."/>
        </authorList>
    </citation>
    <scope>NUCLEOTIDE SEQUENCE [LARGE SCALE GENOMIC DNA]</scope>
    <source>
        <strain evidence="9 10">Rf4</strain>
    </source>
</reference>
<evidence type="ECO:0000256" key="3">
    <source>
        <dbReference type="ARBA" id="ARBA00022777"/>
    </source>
</evidence>
<evidence type="ECO:0000256" key="8">
    <source>
        <dbReference type="HAMAP-Rule" id="MF_00361"/>
    </source>
</evidence>
<dbReference type="STRING" id="351605.Gura_1706"/>
<dbReference type="FunFam" id="2.60.200.30:FF:000009">
    <property type="entry name" value="Poly(P)/ATP NAD kinase"/>
    <property type="match status" value="1"/>
</dbReference>
<dbReference type="Gene3D" id="2.60.200.30">
    <property type="entry name" value="Probable inorganic polyphosphate/atp-NAD kinase, domain 2"/>
    <property type="match status" value="1"/>
</dbReference>
<comment type="caution">
    <text evidence="8">Lacks conserved residue(s) required for the propagation of feature annotation.</text>
</comment>
<dbReference type="Gene3D" id="3.40.50.10330">
    <property type="entry name" value="Probable inorganic polyphosphate/atp-NAD kinase, domain 1"/>
    <property type="match status" value="1"/>
</dbReference>
<evidence type="ECO:0000256" key="6">
    <source>
        <dbReference type="ARBA" id="ARBA00023027"/>
    </source>
</evidence>
<feature type="binding site" evidence="8">
    <location>
        <begin position="200"/>
        <end position="205"/>
    </location>
    <ligand>
        <name>NAD(+)</name>
        <dbReference type="ChEBI" id="CHEBI:57540"/>
    </ligand>
</feature>
<feature type="binding site" evidence="8">
    <location>
        <begin position="85"/>
        <end position="86"/>
    </location>
    <ligand>
        <name>NAD(+)</name>
        <dbReference type="ChEBI" id="CHEBI:57540"/>
    </ligand>
</feature>
<name>A5GEP6_GEOUR</name>
<dbReference type="HAMAP" id="MF_00361">
    <property type="entry name" value="NAD_kinase"/>
    <property type="match status" value="1"/>
</dbReference>
<dbReference type="Proteomes" id="UP000006695">
    <property type="component" value="Chromosome"/>
</dbReference>
<keyword evidence="3 8" id="KW-0418">Kinase</keyword>
<accession>A5GEP6</accession>
<dbReference type="GO" id="GO:0019674">
    <property type="term" value="P:NAD+ metabolic process"/>
    <property type="evidence" value="ECO:0007669"/>
    <property type="project" value="InterPro"/>
</dbReference>
<dbReference type="PANTHER" id="PTHR20275:SF0">
    <property type="entry name" value="NAD KINASE"/>
    <property type="match status" value="1"/>
</dbReference>